<evidence type="ECO:0000313" key="2">
    <source>
        <dbReference type="EMBL" id="GAA4772963.1"/>
    </source>
</evidence>
<accession>A0ABP9A2Z4</accession>
<reference evidence="3" key="1">
    <citation type="journal article" date="2019" name="Int. J. Syst. Evol. Microbiol.">
        <title>The Global Catalogue of Microorganisms (GCM) 10K type strain sequencing project: providing services to taxonomists for standard genome sequencing and annotation.</title>
        <authorList>
            <consortium name="The Broad Institute Genomics Platform"/>
            <consortium name="The Broad Institute Genome Sequencing Center for Infectious Disease"/>
            <person name="Wu L."/>
            <person name="Ma J."/>
        </authorList>
    </citation>
    <scope>NUCLEOTIDE SEQUENCE [LARGE SCALE GENOMIC DNA]</scope>
    <source>
        <strain evidence="3">JCM 17979</strain>
    </source>
</reference>
<gene>
    <name evidence="2" type="ORF">GCM10023200_01690</name>
</gene>
<evidence type="ECO:0000256" key="1">
    <source>
        <dbReference type="SAM" id="MobiDB-lite"/>
    </source>
</evidence>
<dbReference type="Proteomes" id="UP001500928">
    <property type="component" value="Unassembled WGS sequence"/>
</dbReference>
<organism evidence="2 3">
    <name type="scientific">Actinomycetospora chlora</name>
    <dbReference type="NCBI Taxonomy" id="663608"/>
    <lineage>
        <taxon>Bacteria</taxon>
        <taxon>Bacillati</taxon>
        <taxon>Actinomycetota</taxon>
        <taxon>Actinomycetes</taxon>
        <taxon>Pseudonocardiales</taxon>
        <taxon>Pseudonocardiaceae</taxon>
        <taxon>Actinomycetospora</taxon>
    </lineage>
</organism>
<keyword evidence="3" id="KW-1185">Reference proteome</keyword>
<name>A0ABP9A2Z4_9PSEU</name>
<feature type="compositionally biased region" description="Basic and acidic residues" evidence="1">
    <location>
        <begin position="1"/>
        <end position="15"/>
    </location>
</feature>
<dbReference type="EMBL" id="BAABHO010000001">
    <property type="protein sequence ID" value="GAA4772963.1"/>
    <property type="molecule type" value="Genomic_DNA"/>
</dbReference>
<feature type="compositionally biased region" description="Basic and acidic residues" evidence="1">
    <location>
        <begin position="22"/>
        <end position="32"/>
    </location>
</feature>
<sequence length="136" mass="15066">MKATFEHGADFRTARDQPLAAERQEPCDERRLEETVDVFHYRDAPADQGQSSEEGESALVRVHDLPPVVPHDPAESHKPHQRPPNSFSRGKAVLLSAHRNLDPEVSTVSCEDTDHVASALELTGEVEDDAFDTSDL</sequence>
<proteinExistence type="predicted"/>
<feature type="region of interest" description="Disordered" evidence="1">
    <location>
        <begin position="1"/>
        <end position="32"/>
    </location>
</feature>
<evidence type="ECO:0000313" key="3">
    <source>
        <dbReference type="Proteomes" id="UP001500928"/>
    </source>
</evidence>
<comment type="caution">
    <text evidence="2">The sequence shown here is derived from an EMBL/GenBank/DDBJ whole genome shotgun (WGS) entry which is preliminary data.</text>
</comment>
<protein>
    <submittedName>
        <fullName evidence="2">Uncharacterized protein</fullName>
    </submittedName>
</protein>
<feature type="region of interest" description="Disordered" evidence="1">
    <location>
        <begin position="66"/>
        <end position="90"/>
    </location>
</feature>